<sequence length="133" mass="15215">MKIFTFFDKLEDRVRGWLAHIPILYGFIGGVTVVIFWRGIWHTADMFEAKGGIFATFFSAPTSTVISALVLMLTGLFVSFFIGDRIILSGLKHEKKIEEKTEEEVRAEGVLLVDIHKKLERLERSIAELQEKK</sequence>
<keyword evidence="1" id="KW-0812">Transmembrane</keyword>
<protein>
    <submittedName>
        <fullName evidence="2">Uncharacterized protein</fullName>
    </submittedName>
</protein>
<dbReference type="AlphaFoldDB" id="A0A2H0KA29"/>
<evidence type="ECO:0000313" key="3">
    <source>
        <dbReference type="Proteomes" id="UP000229342"/>
    </source>
</evidence>
<reference evidence="2 3" key="1">
    <citation type="submission" date="2017-09" db="EMBL/GenBank/DDBJ databases">
        <title>Depth-based differentiation of microbial function through sediment-hosted aquifers and enrichment of novel symbionts in the deep terrestrial subsurface.</title>
        <authorList>
            <person name="Probst A.J."/>
            <person name="Ladd B."/>
            <person name="Jarett J.K."/>
            <person name="Geller-Mcgrath D.E."/>
            <person name="Sieber C.M."/>
            <person name="Emerson J.B."/>
            <person name="Anantharaman K."/>
            <person name="Thomas B.C."/>
            <person name="Malmstrom R."/>
            <person name="Stieglmeier M."/>
            <person name="Klingl A."/>
            <person name="Woyke T."/>
            <person name="Ryan C.M."/>
            <person name="Banfield J.F."/>
        </authorList>
    </citation>
    <scope>NUCLEOTIDE SEQUENCE [LARGE SCALE GENOMIC DNA]</scope>
    <source>
        <strain evidence="2">CG11_big_fil_rev_8_21_14_0_20_46_11</strain>
    </source>
</reference>
<evidence type="ECO:0000256" key="1">
    <source>
        <dbReference type="SAM" id="Phobius"/>
    </source>
</evidence>
<dbReference type="EMBL" id="PCVG01000081">
    <property type="protein sequence ID" value="PIQ68085.1"/>
    <property type="molecule type" value="Genomic_DNA"/>
</dbReference>
<comment type="caution">
    <text evidence="2">The sequence shown here is derived from an EMBL/GenBank/DDBJ whole genome shotgun (WGS) entry which is preliminary data.</text>
</comment>
<keyword evidence="1" id="KW-0472">Membrane</keyword>
<feature type="transmembrane region" description="Helical" evidence="1">
    <location>
        <begin position="53"/>
        <end position="82"/>
    </location>
</feature>
<name>A0A2H0KA29_9BACT</name>
<feature type="transmembrane region" description="Helical" evidence="1">
    <location>
        <begin position="21"/>
        <end position="41"/>
    </location>
</feature>
<evidence type="ECO:0000313" key="2">
    <source>
        <dbReference type="EMBL" id="PIQ68085.1"/>
    </source>
</evidence>
<dbReference type="Proteomes" id="UP000229342">
    <property type="component" value="Unassembled WGS sequence"/>
</dbReference>
<organism evidence="2 3">
    <name type="scientific">Candidatus Taylorbacteria bacterium CG11_big_fil_rev_8_21_14_0_20_46_11</name>
    <dbReference type="NCBI Taxonomy" id="1975025"/>
    <lineage>
        <taxon>Bacteria</taxon>
        <taxon>Candidatus Tayloriibacteriota</taxon>
    </lineage>
</organism>
<gene>
    <name evidence="2" type="ORF">COV91_05980</name>
</gene>
<proteinExistence type="predicted"/>
<keyword evidence="1" id="KW-1133">Transmembrane helix</keyword>
<accession>A0A2H0KA29</accession>